<evidence type="ECO:0000313" key="4">
    <source>
        <dbReference type="Proteomes" id="UP000614601"/>
    </source>
</evidence>
<name>A0A811LG18_9BILA</name>
<feature type="compositionally biased region" description="Basic and acidic residues" evidence="1">
    <location>
        <begin position="102"/>
        <end position="114"/>
    </location>
</feature>
<feature type="region of interest" description="Disordered" evidence="1">
    <location>
        <begin position="80"/>
        <end position="126"/>
    </location>
</feature>
<proteinExistence type="predicted"/>
<dbReference type="AlphaFoldDB" id="A0A811LG18"/>
<keyword evidence="4" id="KW-1185">Reference proteome</keyword>
<feature type="signal peptide" evidence="2">
    <location>
        <begin position="1"/>
        <end position="18"/>
    </location>
</feature>
<dbReference type="Proteomes" id="UP000783686">
    <property type="component" value="Unassembled WGS sequence"/>
</dbReference>
<keyword evidence="2" id="KW-0732">Signal</keyword>
<dbReference type="EMBL" id="CAJFDH010000005">
    <property type="protein sequence ID" value="CAD5226115.1"/>
    <property type="molecule type" value="Genomic_DNA"/>
</dbReference>
<reference evidence="3" key="1">
    <citation type="submission" date="2020-09" db="EMBL/GenBank/DDBJ databases">
        <authorList>
            <person name="Kikuchi T."/>
        </authorList>
    </citation>
    <scope>NUCLEOTIDE SEQUENCE</scope>
    <source>
        <strain evidence="3">SH1</strain>
    </source>
</reference>
<evidence type="ECO:0000313" key="3">
    <source>
        <dbReference type="EMBL" id="CAD5226115.1"/>
    </source>
</evidence>
<dbReference type="EMBL" id="CAJFCW020000005">
    <property type="protein sequence ID" value="CAG9121778.1"/>
    <property type="molecule type" value="Genomic_DNA"/>
</dbReference>
<sequence>MKLVVVLCCVILVVYSKSQSNFGQTRMSNGETEHQKCEGDGTTITECDGSTHSGPKANAENCEVWCNGDADFEFAGSDKAKSSGAVSQSSFSSTKTVNGESQYKKCTGDGKEITECDGSTHPGSRASAETCNVFCDGTPDL</sequence>
<feature type="chain" id="PRO_5036221395" evidence="2">
    <location>
        <begin position="19"/>
        <end position="141"/>
    </location>
</feature>
<evidence type="ECO:0000256" key="1">
    <source>
        <dbReference type="SAM" id="MobiDB-lite"/>
    </source>
</evidence>
<accession>A0A811LG18</accession>
<evidence type="ECO:0000256" key="2">
    <source>
        <dbReference type="SAM" id="SignalP"/>
    </source>
</evidence>
<protein>
    <submittedName>
        <fullName evidence="3">Uncharacterized protein</fullName>
    </submittedName>
</protein>
<organism evidence="3 4">
    <name type="scientific">Bursaphelenchus okinawaensis</name>
    <dbReference type="NCBI Taxonomy" id="465554"/>
    <lineage>
        <taxon>Eukaryota</taxon>
        <taxon>Metazoa</taxon>
        <taxon>Ecdysozoa</taxon>
        <taxon>Nematoda</taxon>
        <taxon>Chromadorea</taxon>
        <taxon>Rhabditida</taxon>
        <taxon>Tylenchina</taxon>
        <taxon>Tylenchomorpha</taxon>
        <taxon>Aphelenchoidea</taxon>
        <taxon>Aphelenchoididae</taxon>
        <taxon>Bursaphelenchus</taxon>
    </lineage>
</organism>
<comment type="caution">
    <text evidence="3">The sequence shown here is derived from an EMBL/GenBank/DDBJ whole genome shotgun (WGS) entry which is preliminary data.</text>
</comment>
<feature type="compositionally biased region" description="Low complexity" evidence="1">
    <location>
        <begin position="82"/>
        <end position="93"/>
    </location>
</feature>
<gene>
    <name evidence="3" type="ORF">BOKJ2_LOCUS11916</name>
</gene>
<dbReference type="Proteomes" id="UP000614601">
    <property type="component" value="Unassembled WGS sequence"/>
</dbReference>